<evidence type="ECO:0000313" key="10">
    <source>
        <dbReference type="EMBL" id="PPR85066.1"/>
    </source>
</evidence>
<keyword evidence="3" id="KW-0812">Transmembrane</keyword>
<sequence>MEKSMNSTTLARTKSEQLVIETQAAATQTSKSPTMQNEDAPITSESMGTLSRKSSQRMVVGASPGRSSGGNKNNSHIRKARSAQVKLDVEELSNGAALSRASSASLGLSFSFTGFTVPPDEITDSKPFSDDDIPEDIEAGTCKPKFQTEPTLPIYLKFSDVTYKVITKGMTTSEERDILNGITGAVSPGEVLALMGPSGSGKTTLLNLLGGRIGFVTQDDVLFPHLTVKETLTYTARLRLSKALSRQQKEKRAIDVIYELGLECQDTMIGGSFVRGVSGGERKRVCIGNEIIINPSLLFLDEPTSGLDSTTALRTVQTLQNIAEAGKTVITTIHQPSSRLFHKFDKLILLGKGSSLYFGRASEAMAYFSSIGCSPLIAMNPAEFLLDLANGNINDISVPSELEDKVQVGNSETETRHEKPPPAVVHEVKFSMAQNTMNIKSLSKILQTLISLLKGKVNRQHFEGAHIANFSKGIKTVISLITFSFGSSILSRPTSRELQKMRRRSL</sequence>
<proteinExistence type="predicted"/>
<dbReference type="GO" id="GO:0016020">
    <property type="term" value="C:membrane"/>
    <property type="evidence" value="ECO:0007669"/>
    <property type="project" value="UniProtKB-SubCell"/>
</dbReference>
<dbReference type="EMBL" id="KZ669565">
    <property type="protein sequence ID" value="PPR85066.1"/>
    <property type="molecule type" value="Genomic_DNA"/>
</dbReference>
<dbReference type="Pfam" id="PF00005">
    <property type="entry name" value="ABC_tran"/>
    <property type="match status" value="1"/>
</dbReference>
<name>A0A2P5W1U6_GOSBA</name>
<dbReference type="InterPro" id="IPR027417">
    <property type="entry name" value="P-loop_NTPase"/>
</dbReference>
<dbReference type="PROSITE" id="PS00211">
    <property type="entry name" value="ABC_TRANSPORTER_1"/>
    <property type="match status" value="1"/>
</dbReference>
<evidence type="ECO:0000256" key="8">
    <source>
        <dbReference type="SAM" id="MobiDB-lite"/>
    </source>
</evidence>
<feature type="compositionally biased region" description="Polar residues" evidence="8">
    <location>
        <begin position="1"/>
        <end position="12"/>
    </location>
</feature>
<evidence type="ECO:0000256" key="4">
    <source>
        <dbReference type="ARBA" id="ARBA00022741"/>
    </source>
</evidence>
<dbReference type="InterPro" id="IPR050352">
    <property type="entry name" value="ABCG_transporters"/>
</dbReference>
<dbReference type="InterPro" id="IPR003439">
    <property type="entry name" value="ABC_transporter-like_ATP-bd"/>
</dbReference>
<dbReference type="AlphaFoldDB" id="A0A2P5W1U6"/>
<dbReference type="CDD" id="cd03213">
    <property type="entry name" value="ABCG_EPDR"/>
    <property type="match status" value="1"/>
</dbReference>
<keyword evidence="2" id="KW-0813">Transport</keyword>
<dbReference type="Gene3D" id="3.40.50.300">
    <property type="entry name" value="P-loop containing nucleotide triphosphate hydrolases"/>
    <property type="match status" value="1"/>
</dbReference>
<dbReference type="Pfam" id="PF19055">
    <property type="entry name" value="ABC2_membrane_7"/>
    <property type="match status" value="1"/>
</dbReference>
<dbReference type="InterPro" id="IPR017871">
    <property type="entry name" value="ABC_transporter-like_CS"/>
</dbReference>
<evidence type="ECO:0000313" key="11">
    <source>
        <dbReference type="Proteomes" id="UP000239757"/>
    </source>
</evidence>
<organism evidence="10 11">
    <name type="scientific">Gossypium barbadense</name>
    <name type="common">Sea Island cotton</name>
    <name type="synonym">Hibiscus barbadensis</name>
    <dbReference type="NCBI Taxonomy" id="3634"/>
    <lineage>
        <taxon>Eukaryota</taxon>
        <taxon>Viridiplantae</taxon>
        <taxon>Streptophyta</taxon>
        <taxon>Embryophyta</taxon>
        <taxon>Tracheophyta</taxon>
        <taxon>Spermatophyta</taxon>
        <taxon>Magnoliopsida</taxon>
        <taxon>eudicotyledons</taxon>
        <taxon>Gunneridae</taxon>
        <taxon>Pentapetalae</taxon>
        <taxon>rosids</taxon>
        <taxon>malvids</taxon>
        <taxon>Malvales</taxon>
        <taxon>Malvaceae</taxon>
        <taxon>Malvoideae</taxon>
        <taxon>Gossypium</taxon>
    </lineage>
</organism>
<evidence type="ECO:0000256" key="3">
    <source>
        <dbReference type="ARBA" id="ARBA00022692"/>
    </source>
</evidence>
<dbReference type="OrthoDB" id="66620at2759"/>
<feature type="compositionally biased region" description="Polar residues" evidence="8">
    <location>
        <begin position="65"/>
        <end position="74"/>
    </location>
</feature>
<feature type="domain" description="ABC transporter" evidence="9">
    <location>
        <begin position="156"/>
        <end position="377"/>
    </location>
</feature>
<accession>A0A2P5W1U6</accession>
<dbReference type="InterPro" id="IPR003593">
    <property type="entry name" value="AAA+_ATPase"/>
</dbReference>
<gene>
    <name evidence="10" type="ORF">GOBAR_AA35650</name>
</gene>
<dbReference type="SUPFAM" id="SSF52540">
    <property type="entry name" value="P-loop containing nucleoside triphosphate hydrolases"/>
    <property type="match status" value="1"/>
</dbReference>
<feature type="region of interest" description="Disordered" evidence="8">
    <location>
        <begin position="1"/>
        <end position="82"/>
    </location>
</feature>
<dbReference type="InterPro" id="IPR043926">
    <property type="entry name" value="ABCG_dom"/>
</dbReference>
<evidence type="ECO:0000256" key="5">
    <source>
        <dbReference type="ARBA" id="ARBA00022840"/>
    </source>
</evidence>
<keyword evidence="7" id="KW-0472">Membrane</keyword>
<dbReference type="GO" id="GO:0005524">
    <property type="term" value="F:ATP binding"/>
    <property type="evidence" value="ECO:0007669"/>
    <property type="project" value="UniProtKB-KW"/>
</dbReference>
<evidence type="ECO:0000259" key="9">
    <source>
        <dbReference type="PROSITE" id="PS50893"/>
    </source>
</evidence>
<dbReference type="GO" id="GO:0140359">
    <property type="term" value="F:ABC-type transporter activity"/>
    <property type="evidence" value="ECO:0007669"/>
    <property type="project" value="InterPro"/>
</dbReference>
<dbReference type="Proteomes" id="UP000239757">
    <property type="component" value="Unassembled WGS sequence"/>
</dbReference>
<reference evidence="10 11" key="1">
    <citation type="submission" date="2015-01" db="EMBL/GenBank/DDBJ databases">
        <title>Genome of allotetraploid Gossypium barbadense reveals genomic plasticity and fiber elongation in cotton evolution.</title>
        <authorList>
            <person name="Chen X."/>
            <person name="Liu X."/>
            <person name="Zhao B."/>
            <person name="Zheng H."/>
            <person name="Hu Y."/>
            <person name="Lu G."/>
            <person name="Yang C."/>
            <person name="Chen J."/>
            <person name="Shan C."/>
            <person name="Zhang L."/>
            <person name="Zhou Y."/>
            <person name="Wang L."/>
            <person name="Guo W."/>
            <person name="Bai Y."/>
            <person name="Ruan J."/>
            <person name="Shangguan X."/>
            <person name="Mao Y."/>
            <person name="Jiang J."/>
            <person name="Zhu Y."/>
            <person name="Lei J."/>
            <person name="Kang H."/>
            <person name="Chen S."/>
            <person name="He X."/>
            <person name="Wang R."/>
            <person name="Wang Y."/>
            <person name="Chen J."/>
            <person name="Wang L."/>
            <person name="Yu S."/>
            <person name="Wang B."/>
            <person name="Wei J."/>
            <person name="Song S."/>
            <person name="Lu X."/>
            <person name="Gao Z."/>
            <person name="Gu W."/>
            <person name="Deng X."/>
            <person name="Ma D."/>
            <person name="Wang S."/>
            <person name="Liang W."/>
            <person name="Fang L."/>
            <person name="Cai C."/>
            <person name="Zhu X."/>
            <person name="Zhou B."/>
            <person name="Zhang Y."/>
            <person name="Chen Z."/>
            <person name="Xu S."/>
            <person name="Zhu R."/>
            <person name="Wang S."/>
            <person name="Zhang T."/>
            <person name="Zhao G."/>
        </authorList>
    </citation>
    <scope>NUCLEOTIDE SEQUENCE [LARGE SCALE GENOMIC DNA]</scope>
    <source>
        <strain evidence="11">cv. Xinhai21</strain>
        <tissue evidence="10">Leaf</tissue>
    </source>
</reference>
<protein>
    <recommendedName>
        <fullName evidence="9">ABC transporter domain-containing protein</fullName>
    </recommendedName>
</protein>
<evidence type="ECO:0000256" key="7">
    <source>
        <dbReference type="ARBA" id="ARBA00023136"/>
    </source>
</evidence>
<keyword evidence="6" id="KW-1133">Transmembrane helix</keyword>
<evidence type="ECO:0000256" key="2">
    <source>
        <dbReference type="ARBA" id="ARBA00022448"/>
    </source>
</evidence>
<dbReference type="PROSITE" id="PS50893">
    <property type="entry name" value="ABC_TRANSPORTER_2"/>
    <property type="match status" value="1"/>
</dbReference>
<feature type="compositionally biased region" description="Polar residues" evidence="8">
    <location>
        <begin position="24"/>
        <end position="57"/>
    </location>
</feature>
<evidence type="ECO:0000256" key="1">
    <source>
        <dbReference type="ARBA" id="ARBA00004141"/>
    </source>
</evidence>
<dbReference type="PANTHER" id="PTHR48041:SF94">
    <property type="entry name" value="ABC TRANSPORTER G FAMILY MEMBER 22"/>
    <property type="match status" value="1"/>
</dbReference>
<keyword evidence="5" id="KW-0067">ATP-binding</keyword>
<dbReference type="PANTHER" id="PTHR48041">
    <property type="entry name" value="ABC TRANSPORTER G FAMILY MEMBER 28"/>
    <property type="match status" value="1"/>
</dbReference>
<comment type="subcellular location">
    <subcellularLocation>
        <location evidence="1">Membrane</location>
        <topology evidence="1">Multi-pass membrane protein</topology>
    </subcellularLocation>
</comment>
<dbReference type="GO" id="GO:0016887">
    <property type="term" value="F:ATP hydrolysis activity"/>
    <property type="evidence" value="ECO:0007669"/>
    <property type="project" value="InterPro"/>
</dbReference>
<dbReference type="SMART" id="SM00382">
    <property type="entry name" value="AAA"/>
    <property type="match status" value="1"/>
</dbReference>
<keyword evidence="4" id="KW-0547">Nucleotide-binding</keyword>
<evidence type="ECO:0000256" key="6">
    <source>
        <dbReference type="ARBA" id="ARBA00022989"/>
    </source>
</evidence>